<feature type="transmembrane region" description="Helical" evidence="6">
    <location>
        <begin position="6"/>
        <end position="24"/>
    </location>
</feature>
<feature type="transmembrane region" description="Helical" evidence="6">
    <location>
        <begin position="68"/>
        <end position="85"/>
    </location>
</feature>
<accession>A0A914QYC2</accession>
<keyword evidence="7" id="KW-1185">Reference proteome</keyword>
<evidence type="ECO:0000256" key="2">
    <source>
        <dbReference type="ARBA" id="ARBA00005692"/>
    </source>
</evidence>
<comment type="caution">
    <text evidence="6">Lacks conserved residue(s) required for the propagation of feature annotation.</text>
</comment>
<evidence type="ECO:0000256" key="3">
    <source>
        <dbReference type="ARBA" id="ARBA00022692"/>
    </source>
</evidence>
<evidence type="ECO:0000256" key="5">
    <source>
        <dbReference type="ARBA" id="ARBA00023136"/>
    </source>
</evidence>
<comment type="similarity">
    <text evidence="2 6">Belongs to the nematode receptor-like protein srg family.</text>
</comment>
<proteinExistence type="inferred from homology"/>
<dbReference type="GO" id="GO:0016020">
    <property type="term" value="C:membrane"/>
    <property type="evidence" value="ECO:0007669"/>
    <property type="project" value="UniProtKB-SubCell"/>
</dbReference>
<evidence type="ECO:0000313" key="8">
    <source>
        <dbReference type="WBParaSite" id="PDA_v2.g6909.t1"/>
    </source>
</evidence>
<dbReference type="Proteomes" id="UP000887578">
    <property type="component" value="Unplaced"/>
</dbReference>
<sequence>MASYYYKAATALQAFFVLFFFIQFIMKKQSLRTPYFVIYTVGLIISVITNLDYIFYKELFPEPASDTIIVYGFISPVTIHATLIFNRCTALWFPLKLHKIWSFKNTALIILFNLFLPYLMFSFYFYDVYFSEISEEQKRINEHTVSIIQVFFTTVSIPIIIAIVIFCSKRKITTFSDKFATVEKRLIYQSIAVLLLVEADCLIWKINNVISVEIPEILWEIGDYIIPIYQLIDIIILFILSESFRTSVLKFVTVGHYGPKVVMITSVTNSGSLTTQKRSQRSWQR</sequence>
<protein>
    <recommendedName>
        <fullName evidence="6">Serpentine receptor class gamma</fullName>
    </recommendedName>
</protein>
<feature type="transmembrane region" description="Helical" evidence="6">
    <location>
        <begin position="146"/>
        <end position="166"/>
    </location>
</feature>
<dbReference type="Pfam" id="PF02118">
    <property type="entry name" value="Srg"/>
    <property type="match status" value="1"/>
</dbReference>
<dbReference type="InterPro" id="IPR000609">
    <property type="entry name" value="7TM_GPCR_serpentine_rcpt_Srg"/>
</dbReference>
<dbReference type="GO" id="GO:0004888">
    <property type="term" value="F:transmembrane signaling receptor activity"/>
    <property type="evidence" value="ECO:0007669"/>
    <property type="project" value="InterPro"/>
</dbReference>
<feature type="transmembrane region" description="Helical" evidence="6">
    <location>
        <begin position="106"/>
        <end position="126"/>
    </location>
</feature>
<keyword evidence="5 6" id="KW-0472">Membrane</keyword>
<comment type="subcellular location">
    <subcellularLocation>
        <location evidence="1">Membrane</location>
        <topology evidence="1">Multi-pass membrane protein</topology>
    </subcellularLocation>
</comment>
<evidence type="ECO:0000256" key="4">
    <source>
        <dbReference type="ARBA" id="ARBA00022989"/>
    </source>
</evidence>
<feature type="transmembrane region" description="Helical" evidence="6">
    <location>
        <begin position="36"/>
        <end position="56"/>
    </location>
</feature>
<name>A0A914QYC2_9BILA</name>
<keyword evidence="4 6" id="KW-1133">Transmembrane helix</keyword>
<evidence type="ECO:0000256" key="6">
    <source>
        <dbReference type="RuleBase" id="RU280813"/>
    </source>
</evidence>
<reference evidence="8" key="1">
    <citation type="submission" date="2022-11" db="UniProtKB">
        <authorList>
            <consortium name="WormBaseParasite"/>
        </authorList>
    </citation>
    <scope>IDENTIFICATION</scope>
</reference>
<dbReference type="WBParaSite" id="PDA_v2.g6909.t1">
    <property type="protein sequence ID" value="PDA_v2.g6909.t1"/>
    <property type="gene ID" value="PDA_v2.g6909"/>
</dbReference>
<dbReference type="AlphaFoldDB" id="A0A914QYC2"/>
<evidence type="ECO:0000313" key="7">
    <source>
        <dbReference type="Proteomes" id="UP000887578"/>
    </source>
</evidence>
<evidence type="ECO:0000256" key="1">
    <source>
        <dbReference type="ARBA" id="ARBA00004141"/>
    </source>
</evidence>
<dbReference type="GO" id="GO:0007606">
    <property type="term" value="P:sensory perception of chemical stimulus"/>
    <property type="evidence" value="ECO:0007669"/>
    <property type="project" value="UniProtKB-UniRule"/>
</dbReference>
<organism evidence="7 8">
    <name type="scientific">Panagrolaimus davidi</name>
    <dbReference type="NCBI Taxonomy" id="227884"/>
    <lineage>
        <taxon>Eukaryota</taxon>
        <taxon>Metazoa</taxon>
        <taxon>Ecdysozoa</taxon>
        <taxon>Nematoda</taxon>
        <taxon>Chromadorea</taxon>
        <taxon>Rhabditida</taxon>
        <taxon>Tylenchina</taxon>
        <taxon>Panagrolaimomorpha</taxon>
        <taxon>Panagrolaimoidea</taxon>
        <taxon>Panagrolaimidae</taxon>
        <taxon>Panagrolaimus</taxon>
    </lineage>
</organism>
<keyword evidence="3 6" id="KW-0812">Transmembrane</keyword>
<dbReference type="SUPFAM" id="SSF81321">
    <property type="entry name" value="Family A G protein-coupled receptor-like"/>
    <property type="match status" value="1"/>
</dbReference>